<accession>A0ABT4RR69</accession>
<dbReference type="Proteomes" id="UP001147700">
    <property type="component" value="Unassembled WGS sequence"/>
</dbReference>
<feature type="domain" description="Bacterial toxin 4" evidence="2">
    <location>
        <begin position="398"/>
        <end position="466"/>
    </location>
</feature>
<evidence type="ECO:0000259" key="2">
    <source>
        <dbReference type="Pfam" id="PF15541"/>
    </source>
</evidence>
<organism evidence="3 4">
    <name type="scientific">Solirubrobacter deserti</name>
    <dbReference type="NCBI Taxonomy" id="2282478"/>
    <lineage>
        <taxon>Bacteria</taxon>
        <taxon>Bacillati</taxon>
        <taxon>Actinomycetota</taxon>
        <taxon>Thermoleophilia</taxon>
        <taxon>Solirubrobacterales</taxon>
        <taxon>Solirubrobacteraceae</taxon>
        <taxon>Solirubrobacter</taxon>
    </lineage>
</organism>
<comment type="caution">
    <text evidence="3">The sequence shown here is derived from an EMBL/GenBank/DDBJ whole genome shotgun (WGS) entry which is preliminary data.</text>
</comment>
<reference evidence="3" key="1">
    <citation type="submission" date="2022-10" db="EMBL/GenBank/DDBJ databases">
        <title>The WGS of Solirubrobacter sp. CPCC 204708.</title>
        <authorList>
            <person name="Jiang Z."/>
        </authorList>
    </citation>
    <scope>NUCLEOTIDE SEQUENCE</scope>
    <source>
        <strain evidence="3">CPCC 204708</strain>
    </source>
</reference>
<protein>
    <submittedName>
        <fullName evidence="3">Polymorphic toxin type 4 domain-containing protein</fullName>
    </submittedName>
</protein>
<name>A0ABT4RR69_9ACTN</name>
<evidence type="ECO:0000256" key="1">
    <source>
        <dbReference type="SAM" id="MobiDB-lite"/>
    </source>
</evidence>
<proteinExistence type="predicted"/>
<gene>
    <name evidence="3" type="ORF">OJ962_26555</name>
</gene>
<feature type="region of interest" description="Disordered" evidence="1">
    <location>
        <begin position="1"/>
        <end position="27"/>
    </location>
</feature>
<dbReference type="RefSeq" id="WP_202952461.1">
    <property type="nucleotide sequence ID" value="NZ_JAPCID010000050.1"/>
</dbReference>
<dbReference type="EMBL" id="JAPCID010000050">
    <property type="protein sequence ID" value="MDA0141087.1"/>
    <property type="molecule type" value="Genomic_DNA"/>
</dbReference>
<evidence type="ECO:0000313" key="4">
    <source>
        <dbReference type="Proteomes" id="UP001147700"/>
    </source>
</evidence>
<keyword evidence="4" id="KW-1185">Reference proteome</keyword>
<evidence type="ECO:0000313" key="3">
    <source>
        <dbReference type="EMBL" id="MDA0141087.1"/>
    </source>
</evidence>
<dbReference type="Pfam" id="PF15541">
    <property type="entry name" value="Ntox4"/>
    <property type="match status" value="1"/>
</dbReference>
<sequence length="519" mass="54030">MLTNPARQPAAAPEAPSRGAGPAAAPLSRGLSPSAVLALQRTAGNRATTRALGGGGSAVTAAFVLAFLDGARDQLVAEELHAQRASRLGARLPELFSSPSNLLRFQFGWNKGFAHGLVSPVTDLFEVMLLGADLNRRLTQWVITSGVEVMTCDRARVLAQAQTVAVRAALLDAALRHALDDVLKNPVEAVRVLQSLGDQLTTGAAGMANRLGREAVSGAFEVAEQDWPVLGGQLGRIAGTIAVEIVLAAVSDGLAPLVHAGVAAVGRLGRAGRGLLAAVEVIARALRELARAAARARPYLARSFRPVWAALDPLFEEAEALVRMISDGVPGDGLAFASAGGPGVPSPPGSWPASKGGGAVLAETVGPDGATIIRGPVGPPLGRKYLERLLPPSVEVDLKGWERAHSRGNNLGTESAAGIRYAPPKVNQELQRLGVEDHIAGLYGQRADGVEVILTTVTRSHPGTLRLASIEYEVTLVRDGKSLRAYGASITVGRDDPTRVAADAWDVATAVMEADGWLK</sequence>
<dbReference type="InterPro" id="IPR029102">
    <property type="entry name" value="Ntox4"/>
</dbReference>